<keyword evidence="3" id="KW-1185">Reference proteome</keyword>
<evidence type="ECO:0000313" key="3">
    <source>
        <dbReference type="Proteomes" id="UP000559256"/>
    </source>
</evidence>
<sequence>MSSFTISAPPSTDIWRKPPSTNRFNAPTHPLLSSGPIPLNLFKRVRITFSAHWTSLYDQAGILLHLTRSESAEPASTGTSDPGLSDRWLKTGVEYYMGKPFLSTVATQSYSDWSIVPTSETGGKTTIELRREVDDTGTSLWIYHLVIADDGKELERNPLREVAWFFAEEDEWRVDIRAMAARPASKEAVKGDENLVVEFERVDIEVGGTGLKFSSNESINLTLSL</sequence>
<feature type="compositionally biased region" description="Polar residues" evidence="1">
    <location>
        <begin position="1"/>
        <end position="10"/>
    </location>
</feature>
<dbReference type="EMBL" id="JAACJM010000406">
    <property type="protein sequence ID" value="KAF5320563.1"/>
    <property type="molecule type" value="Genomic_DNA"/>
</dbReference>
<evidence type="ECO:0000313" key="2">
    <source>
        <dbReference type="EMBL" id="KAF5320563.1"/>
    </source>
</evidence>
<dbReference type="PANTHER" id="PTHR35332:SF2">
    <property type="entry name" value="REGULATION OF ENOLASE PROTEIN 1"/>
    <property type="match status" value="1"/>
</dbReference>
<accession>A0A8H5F253</accession>
<dbReference type="Proteomes" id="UP000559256">
    <property type="component" value="Unassembled WGS sequence"/>
</dbReference>
<proteinExistence type="predicted"/>
<organism evidence="2 3">
    <name type="scientific">Tetrapyrgos nigripes</name>
    <dbReference type="NCBI Taxonomy" id="182062"/>
    <lineage>
        <taxon>Eukaryota</taxon>
        <taxon>Fungi</taxon>
        <taxon>Dikarya</taxon>
        <taxon>Basidiomycota</taxon>
        <taxon>Agaricomycotina</taxon>
        <taxon>Agaricomycetes</taxon>
        <taxon>Agaricomycetidae</taxon>
        <taxon>Agaricales</taxon>
        <taxon>Marasmiineae</taxon>
        <taxon>Marasmiaceae</taxon>
        <taxon>Tetrapyrgos</taxon>
    </lineage>
</organism>
<reference evidence="2 3" key="1">
    <citation type="journal article" date="2020" name="ISME J.">
        <title>Uncovering the hidden diversity of litter-decomposition mechanisms in mushroom-forming fungi.</title>
        <authorList>
            <person name="Floudas D."/>
            <person name="Bentzer J."/>
            <person name="Ahren D."/>
            <person name="Johansson T."/>
            <person name="Persson P."/>
            <person name="Tunlid A."/>
        </authorList>
    </citation>
    <scope>NUCLEOTIDE SEQUENCE [LARGE SCALE GENOMIC DNA]</scope>
    <source>
        <strain evidence="2 3">CBS 291.85</strain>
    </source>
</reference>
<evidence type="ECO:0000256" key="1">
    <source>
        <dbReference type="SAM" id="MobiDB-lite"/>
    </source>
</evidence>
<dbReference type="AlphaFoldDB" id="A0A8H5F253"/>
<comment type="caution">
    <text evidence="2">The sequence shown here is derived from an EMBL/GenBank/DDBJ whole genome shotgun (WGS) entry which is preliminary data.</text>
</comment>
<name>A0A8H5F253_9AGAR</name>
<dbReference type="OrthoDB" id="42525at2759"/>
<protein>
    <submittedName>
        <fullName evidence="2">Uncharacterized protein</fullName>
    </submittedName>
</protein>
<gene>
    <name evidence="2" type="ORF">D9758_018304</name>
</gene>
<dbReference type="PANTHER" id="PTHR35332">
    <property type="entry name" value="REGULATION OF ENOLASE PROTEIN 1"/>
    <property type="match status" value="1"/>
</dbReference>
<dbReference type="Pfam" id="PF07081">
    <property type="entry name" value="DUF1349"/>
    <property type="match status" value="1"/>
</dbReference>
<dbReference type="InterPro" id="IPR009784">
    <property type="entry name" value="DUF1349"/>
</dbReference>
<dbReference type="Gene3D" id="2.60.120.200">
    <property type="match status" value="1"/>
</dbReference>
<feature type="region of interest" description="Disordered" evidence="1">
    <location>
        <begin position="1"/>
        <end position="20"/>
    </location>
</feature>